<dbReference type="InterPro" id="IPR013249">
    <property type="entry name" value="RNA_pol_sigma70_r4_t2"/>
</dbReference>
<dbReference type="EMBL" id="LHPH01000020">
    <property type="protein sequence ID" value="KPH60761.1"/>
    <property type="molecule type" value="Genomic_DNA"/>
</dbReference>
<dbReference type="InterPro" id="IPR039425">
    <property type="entry name" value="RNA_pol_sigma-70-like"/>
</dbReference>
<dbReference type="PANTHER" id="PTHR43133:SF8">
    <property type="entry name" value="RNA POLYMERASE SIGMA FACTOR HI_1459-RELATED"/>
    <property type="match status" value="1"/>
</dbReference>
<dbReference type="AlphaFoldDB" id="A0A0N0LXN0"/>
<evidence type="ECO:0000256" key="1">
    <source>
        <dbReference type="ARBA" id="ARBA00010641"/>
    </source>
</evidence>
<dbReference type="InterPro" id="IPR013324">
    <property type="entry name" value="RNA_pol_sigma_r3/r4-like"/>
</dbReference>
<dbReference type="InterPro" id="IPR036388">
    <property type="entry name" value="WH-like_DNA-bd_sf"/>
</dbReference>
<name>A0A0N0LXN0_9GAMM</name>
<evidence type="ECO:0000313" key="9">
    <source>
        <dbReference type="Proteomes" id="UP000037848"/>
    </source>
</evidence>
<dbReference type="Pfam" id="PF08281">
    <property type="entry name" value="Sigma70_r4_2"/>
    <property type="match status" value="1"/>
</dbReference>
<keyword evidence="4" id="KW-0238">DNA-binding</keyword>
<dbReference type="Pfam" id="PF04542">
    <property type="entry name" value="Sigma70_r2"/>
    <property type="match status" value="1"/>
</dbReference>
<dbReference type="GO" id="GO:0006352">
    <property type="term" value="P:DNA-templated transcription initiation"/>
    <property type="evidence" value="ECO:0007669"/>
    <property type="project" value="InterPro"/>
</dbReference>
<evidence type="ECO:0000256" key="4">
    <source>
        <dbReference type="ARBA" id="ARBA00023125"/>
    </source>
</evidence>
<comment type="caution">
    <text evidence="8">The sequence shown here is derived from an EMBL/GenBank/DDBJ whole genome shotgun (WGS) entry which is preliminary data.</text>
</comment>
<evidence type="ECO:0000256" key="5">
    <source>
        <dbReference type="ARBA" id="ARBA00023163"/>
    </source>
</evidence>
<keyword evidence="3" id="KW-0731">Sigma factor</keyword>
<feature type="domain" description="RNA polymerase sigma factor 70 region 4 type 2" evidence="7">
    <location>
        <begin position="146"/>
        <end position="197"/>
    </location>
</feature>
<dbReference type="SUPFAM" id="SSF88946">
    <property type="entry name" value="Sigma2 domain of RNA polymerase sigma factors"/>
    <property type="match status" value="1"/>
</dbReference>
<dbReference type="GO" id="GO:0016987">
    <property type="term" value="F:sigma factor activity"/>
    <property type="evidence" value="ECO:0007669"/>
    <property type="project" value="UniProtKB-KW"/>
</dbReference>
<evidence type="ECO:0000259" key="7">
    <source>
        <dbReference type="Pfam" id="PF08281"/>
    </source>
</evidence>
<dbReference type="Gene3D" id="1.10.1740.10">
    <property type="match status" value="1"/>
</dbReference>
<keyword evidence="9" id="KW-1185">Reference proteome</keyword>
<dbReference type="Proteomes" id="UP000037848">
    <property type="component" value="Unassembled WGS sequence"/>
</dbReference>
<dbReference type="InterPro" id="IPR007627">
    <property type="entry name" value="RNA_pol_sigma70_r2"/>
</dbReference>
<keyword evidence="5" id="KW-0804">Transcription</keyword>
<feature type="domain" description="RNA polymerase sigma-70 region 2" evidence="6">
    <location>
        <begin position="27"/>
        <end position="93"/>
    </location>
</feature>
<evidence type="ECO:0008006" key="10">
    <source>
        <dbReference type="Google" id="ProtNLM"/>
    </source>
</evidence>
<dbReference type="OrthoDB" id="9784272at2"/>
<evidence type="ECO:0000256" key="3">
    <source>
        <dbReference type="ARBA" id="ARBA00023082"/>
    </source>
</evidence>
<protein>
    <recommendedName>
        <fullName evidence="10">RNA polymerase subunit sigma-24</fullName>
    </recommendedName>
</protein>
<dbReference type="RefSeq" id="WP_054455281.1">
    <property type="nucleotide sequence ID" value="NZ_LHPH01000020.1"/>
</dbReference>
<sequence>MKDEKNVADETLMLKYGQGDVQAFTLLYTRHKSSLYRYFVRQCSSVALAEELFQEVWNKLIKARSNYQVSAKFTTWLYRIAHNELVDYYRRNATHSKVIAANDDYSIDDKSVSSLEYIPSECVSSEHASIQREHDEALYLSQQAHYLKACLAQLPRQQKEAFLLKHEASFTLDEIAELVGESAHNIKSRIRYGLAKLKQCIMHKMVGIDD</sequence>
<evidence type="ECO:0000313" key="8">
    <source>
        <dbReference type="EMBL" id="KPH60761.1"/>
    </source>
</evidence>
<dbReference type="STRING" id="187330.AMS58_16835"/>
<comment type="similarity">
    <text evidence="1">Belongs to the sigma-70 factor family. ECF subfamily.</text>
</comment>
<dbReference type="InterPro" id="IPR014284">
    <property type="entry name" value="RNA_pol_sigma-70_dom"/>
</dbReference>
<dbReference type="CDD" id="cd06171">
    <property type="entry name" value="Sigma70_r4"/>
    <property type="match status" value="1"/>
</dbReference>
<gene>
    <name evidence="8" type="ORF">ADS77_15745</name>
</gene>
<dbReference type="SUPFAM" id="SSF88659">
    <property type="entry name" value="Sigma3 and sigma4 domains of RNA polymerase sigma factors"/>
    <property type="match status" value="1"/>
</dbReference>
<accession>A0A0N0LXN0</accession>
<dbReference type="NCBIfam" id="TIGR02937">
    <property type="entry name" value="sigma70-ECF"/>
    <property type="match status" value="1"/>
</dbReference>
<evidence type="ECO:0000259" key="6">
    <source>
        <dbReference type="Pfam" id="PF04542"/>
    </source>
</evidence>
<dbReference type="PATRIC" id="fig|187330.3.peg.1585"/>
<reference evidence="8 9" key="1">
    <citation type="submission" date="2015-08" db="EMBL/GenBank/DDBJ databases">
        <title>Draft Genome Sequence of Pseudoalteromonas porphyrae UCD-SED14.</title>
        <authorList>
            <person name="Coil D.A."/>
            <person name="Jospin G."/>
            <person name="Lee R.D."/>
            <person name="Eisen J.A."/>
        </authorList>
    </citation>
    <scope>NUCLEOTIDE SEQUENCE [LARGE SCALE GENOMIC DNA]</scope>
    <source>
        <strain evidence="8 9">UCD-SED14</strain>
    </source>
</reference>
<dbReference type="InterPro" id="IPR013325">
    <property type="entry name" value="RNA_pol_sigma_r2"/>
</dbReference>
<proteinExistence type="inferred from homology"/>
<dbReference type="GO" id="GO:0003677">
    <property type="term" value="F:DNA binding"/>
    <property type="evidence" value="ECO:0007669"/>
    <property type="project" value="UniProtKB-KW"/>
</dbReference>
<dbReference type="Gene3D" id="1.10.10.10">
    <property type="entry name" value="Winged helix-like DNA-binding domain superfamily/Winged helix DNA-binding domain"/>
    <property type="match status" value="1"/>
</dbReference>
<dbReference type="PANTHER" id="PTHR43133">
    <property type="entry name" value="RNA POLYMERASE ECF-TYPE SIGMA FACTO"/>
    <property type="match status" value="1"/>
</dbReference>
<evidence type="ECO:0000256" key="2">
    <source>
        <dbReference type="ARBA" id="ARBA00023015"/>
    </source>
</evidence>
<organism evidence="8 9">
    <name type="scientific">Pseudoalteromonas porphyrae</name>
    <dbReference type="NCBI Taxonomy" id="187330"/>
    <lineage>
        <taxon>Bacteria</taxon>
        <taxon>Pseudomonadati</taxon>
        <taxon>Pseudomonadota</taxon>
        <taxon>Gammaproteobacteria</taxon>
        <taxon>Alteromonadales</taxon>
        <taxon>Pseudoalteromonadaceae</taxon>
        <taxon>Pseudoalteromonas</taxon>
    </lineage>
</organism>
<keyword evidence="2" id="KW-0805">Transcription regulation</keyword>